<comment type="caution">
    <text evidence="3">The sequence shown here is derived from an EMBL/GenBank/DDBJ whole genome shotgun (WGS) entry which is preliminary data.</text>
</comment>
<dbReference type="NCBIfam" id="TIGR03056">
    <property type="entry name" value="bchO_mg_che_rel"/>
    <property type="match status" value="1"/>
</dbReference>
<organism evidence="3 4">
    <name type="scientific">Roseovarius atlanticus</name>
    <dbReference type="NCBI Taxonomy" id="1641875"/>
    <lineage>
        <taxon>Bacteria</taxon>
        <taxon>Pseudomonadati</taxon>
        <taxon>Pseudomonadota</taxon>
        <taxon>Alphaproteobacteria</taxon>
        <taxon>Rhodobacterales</taxon>
        <taxon>Roseobacteraceae</taxon>
        <taxon>Roseovarius</taxon>
    </lineage>
</organism>
<dbReference type="RefSeq" id="WP_057794676.1">
    <property type="nucleotide sequence ID" value="NZ_LAXJ01000017.1"/>
</dbReference>
<protein>
    <submittedName>
        <fullName evidence="3">Magnesium chelatase</fullName>
    </submittedName>
</protein>
<accession>A0A0T5NS47</accession>
<evidence type="ECO:0000313" key="4">
    <source>
        <dbReference type="Proteomes" id="UP000051295"/>
    </source>
</evidence>
<dbReference type="AlphaFoldDB" id="A0A0T5NS47"/>
<dbReference type="OrthoDB" id="9804723at2"/>
<dbReference type="EMBL" id="LAXJ01000017">
    <property type="protein sequence ID" value="KRS11749.1"/>
    <property type="molecule type" value="Genomic_DNA"/>
</dbReference>
<dbReference type="Pfam" id="PF00561">
    <property type="entry name" value="Abhydrolase_1"/>
    <property type="match status" value="1"/>
</dbReference>
<keyword evidence="4" id="KW-1185">Reference proteome</keyword>
<dbReference type="SUPFAM" id="SSF53474">
    <property type="entry name" value="alpha/beta-Hydrolases"/>
    <property type="match status" value="1"/>
</dbReference>
<dbReference type="PANTHER" id="PTHR46438:SF11">
    <property type="entry name" value="LIPASE-RELATED"/>
    <property type="match status" value="1"/>
</dbReference>
<proteinExistence type="predicted"/>
<evidence type="ECO:0000313" key="3">
    <source>
        <dbReference type="EMBL" id="KRS11749.1"/>
    </source>
</evidence>
<dbReference type="InterPro" id="IPR000639">
    <property type="entry name" value="Epox_hydrolase-like"/>
</dbReference>
<evidence type="ECO:0000256" key="1">
    <source>
        <dbReference type="SAM" id="MobiDB-lite"/>
    </source>
</evidence>
<dbReference type="Proteomes" id="UP000051295">
    <property type="component" value="Unassembled WGS sequence"/>
</dbReference>
<dbReference type="InterPro" id="IPR000073">
    <property type="entry name" value="AB_hydrolase_1"/>
</dbReference>
<feature type="domain" description="AB hydrolase-1" evidence="2">
    <location>
        <begin position="35"/>
        <end position="271"/>
    </location>
</feature>
<name>A0A0T5NS47_9RHOB</name>
<feature type="compositionally biased region" description="Basic and acidic residues" evidence="1">
    <location>
        <begin position="1"/>
        <end position="17"/>
    </location>
</feature>
<feature type="region of interest" description="Disordered" evidence="1">
    <location>
        <begin position="1"/>
        <end position="21"/>
    </location>
</feature>
<dbReference type="Gene3D" id="3.40.50.1820">
    <property type="entry name" value="alpha/beta hydrolase"/>
    <property type="match status" value="1"/>
</dbReference>
<dbReference type="PANTHER" id="PTHR46438">
    <property type="entry name" value="ALPHA/BETA-HYDROLASES SUPERFAMILY PROTEIN"/>
    <property type="match status" value="1"/>
</dbReference>
<sequence length="287" mass="31178">MDWARDQPDWPHADASRRVRHRPHDWHVQEWGTGPTLLLLHGAGASTHTWRDLIPRLSENHHVIALDLPGHGFTRAGSVSRLGLATTAEDIAALCADQNWQPQALIGHSAGAAVALDLASRLPGTPAVIGLNAALDRFEGMAGWLFPMLAKLLALNPLTAIAFSAGGARPGRARNVIRATGSTLSEEGLAYYSRLLADRAHVDGTLQMMSRWSTDALLDHLPEIQSPVLLITGDRDTAVAPEVSDRAAALLPHAERIRLKGLGHLAHEEDPDRLCDIMLDWLRGKSF</sequence>
<dbReference type="PRINTS" id="PR00111">
    <property type="entry name" value="ABHYDROLASE"/>
</dbReference>
<dbReference type="InterPro" id="IPR017497">
    <property type="entry name" value="BchO"/>
</dbReference>
<dbReference type="PRINTS" id="PR00412">
    <property type="entry name" value="EPOXHYDRLASE"/>
</dbReference>
<dbReference type="STRING" id="1641875.XM53_14840"/>
<dbReference type="InterPro" id="IPR029058">
    <property type="entry name" value="AB_hydrolase_fold"/>
</dbReference>
<reference evidence="3 4" key="1">
    <citation type="submission" date="2015-04" db="EMBL/GenBank/DDBJ databases">
        <title>The draft genome sequence of Roseovarius sp.R12b.</title>
        <authorList>
            <person name="Li G."/>
            <person name="Lai Q."/>
            <person name="Shao Z."/>
            <person name="Yan P."/>
        </authorList>
    </citation>
    <scope>NUCLEOTIDE SEQUENCE [LARGE SCALE GENOMIC DNA]</scope>
    <source>
        <strain evidence="3 4">R12B</strain>
    </source>
</reference>
<evidence type="ECO:0000259" key="2">
    <source>
        <dbReference type="Pfam" id="PF00561"/>
    </source>
</evidence>
<dbReference type="PATRIC" id="fig|1641875.4.peg.775"/>
<gene>
    <name evidence="3" type="ORF">XM53_14840</name>
</gene>
<dbReference type="GO" id="GO:0003824">
    <property type="term" value="F:catalytic activity"/>
    <property type="evidence" value="ECO:0007669"/>
    <property type="project" value="InterPro"/>
</dbReference>